<accession>A0A402DUV2</accession>
<dbReference type="Proteomes" id="UP000289954">
    <property type="component" value="Unassembled WGS sequence"/>
</dbReference>
<protein>
    <submittedName>
        <fullName evidence="1">Uncharacterized protein</fullName>
    </submittedName>
</protein>
<evidence type="ECO:0000313" key="2">
    <source>
        <dbReference type="Proteomes" id="UP000289954"/>
    </source>
</evidence>
<comment type="caution">
    <text evidence="1">The sequence shown here is derived from an EMBL/GenBank/DDBJ whole genome shotgun (WGS) entry which is preliminary data.</text>
</comment>
<dbReference type="AlphaFoldDB" id="A0A402DUV2"/>
<name>A0A402DUV2_9CELL</name>
<reference evidence="1 2" key="1">
    <citation type="submission" date="2019-01" db="EMBL/GenBank/DDBJ databases">
        <title>Draft genome sequence of Cellulomonas takizawaensis strain TKZ-21.</title>
        <authorList>
            <person name="Yamamura H."/>
            <person name="Hayashi T."/>
            <person name="Hamada M."/>
            <person name="Serisawa Y."/>
            <person name="Matsuyama K."/>
            <person name="Nakagawa Y."/>
            <person name="Otoguro M."/>
            <person name="Yanagida F."/>
            <person name="Hayakawa M."/>
        </authorList>
    </citation>
    <scope>NUCLEOTIDE SEQUENCE [LARGE SCALE GENOMIC DNA]</scope>
    <source>
        <strain evidence="1 2">NBRC12680</strain>
    </source>
</reference>
<organism evidence="1 2">
    <name type="scientific">Cellulomonas biazotea</name>
    <dbReference type="NCBI Taxonomy" id="1709"/>
    <lineage>
        <taxon>Bacteria</taxon>
        <taxon>Bacillati</taxon>
        <taxon>Actinomycetota</taxon>
        <taxon>Actinomycetes</taxon>
        <taxon>Micrococcales</taxon>
        <taxon>Cellulomonadaceae</taxon>
        <taxon>Cellulomonas</taxon>
    </lineage>
</organism>
<keyword evidence="2" id="KW-1185">Reference proteome</keyword>
<sequence>MTPQPVAVAPEGHVSLMAADGARHTAGRVAFSDRNGRNLTRVQHVRFTVATTRRTTTGARGRGRSMDTREALTMTAATALMCRMPACPATHGQPSQH</sequence>
<dbReference type="EMBL" id="BIMR01000276">
    <property type="protein sequence ID" value="GCE77921.1"/>
    <property type="molecule type" value="Genomic_DNA"/>
</dbReference>
<proteinExistence type="predicted"/>
<evidence type="ECO:0000313" key="1">
    <source>
        <dbReference type="EMBL" id="GCE77921.1"/>
    </source>
</evidence>
<gene>
    <name evidence="1" type="ORF">CBZ_29770</name>
</gene>